<dbReference type="InterPro" id="IPR000531">
    <property type="entry name" value="Beta-barrel_TonB"/>
</dbReference>
<feature type="transmembrane region" description="Helical" evidence="15">
    <location>
        <begin position="205"/>
        <end position="229"/>
    </location>
</feature>
<dbReference type="Proteomes" id="UP000320055">
    <property type="component" value="Unassembled WGS sequence"/>
</dbReference>
<keyword evidence="4 14" id="KW-1134">Transmembrane beta strand</keyword>
<dbReference type="InterPro" id="IPR036942">
    <property type="entry name" value="Beta-barrel_TonB_sf"/>
</dbReference>
<evidence type="ECO:0000256" key="4">
    <source>
        <dbReference type="ARBA" id="ARBA00022452"/>
    </source>
</evidence>
<dbReference type="EMBL" id="CAACVJ010000545">
    <property type="protein sequence ID" value="VEP17334.1"/>
    <property type="molecule type" value="Genomic_DNA"/>
</dbReference>
<dbReference type="GO" id="GO:0015891">
    <property type="term" value="P:siderophore transport"/>
    <property type="evidence" value="ECO:0007669"/>
    <property type="project" value="InterPro"/>
</dbReference>
<feature type="transmembrane region" description="Helical" evidence="15">
    <location>
        <begin position="124"/>
        <end position="142"/>
    </location>
</feature>
<keyword evidence="10" id="KW-0406">Ion transport</keyword>
<dbReference type="Gene3D" id="1.20.1250.20">
    <property type="entry name" value="MFS general substrate transporter like domains"/>
    <property type="match status" value="1"/>
</dbReference>
<evidence type="ECO:0000256" key="8">
    <source>
        <dbReference type="ARBA" id="ARBA00022989"/>
    </source>
</evidence>
<sequence length="780" mass="85136">MLSLITIPWTLKFIWSPLVDRYSFNSKEHYRPWILVCQSLLALTLVLCAFLDIEQNIAAIVFSLFLVSFLAATQDIATDALAISLLSPEERGLGNGVQSAGNYLGAILGGGGMLLLLNRLGWQASLLTLAVLVLLASIPIWLHQEQVKTPSFAKKPDFMGLINFCRRRGMGQWLLTTISYTMGARMAFTMFRPLLVDLGFSLSDIGLLIGIIGSSSAMVASPIAGILITPLGRKRSLIIFGIFLALAIALFLIPAVGISSFALICLICIVVQMAIGMTHTAQFTVMMDKSQLNTAGTDYTLQVSIKAFGSLIASSLSGVIAEAIGYIPFDTGLVALGDEIADIPRDRVINEPDDFIEKESLNVGYNLEHRFSDNWTLRNAFRYDKNDDHLETAINFPFIGTLDESTGDLDRSFAIQDVGVENYSLQTNAIGKFNTGAIEHKLLLGIDLARNQTEQTSRNDFSEVIPINIFAPVYGAFPRPGEDDLPVSQSTDIRVDSLGIYLQDQVSLTDSLIASAGIRYDTIEQETASNTTDTETTQNDDAFSPNLGIVYKPLQNLSLYASYSQSFTPNAEVAEGDVALEPETGEGYEIGAKAEFLSGKLLATLAYFDITKNNVATADPDNPLFSVATGEQNSNGIELDIIGKILPGLNITASYSYIDAEVTEDNTIPVGNKLPGVPEHSASLWTNYEIQRGDLQGLGFGMGFNFIGSRQGDLDNSFELDSYFLTNAGIYYQRDNWRTALNFKNIFDINYITGTPINRTRGIQAGEPFTVIGSVSLKFN</sequence>
<keyword evidence="3 14" id="KW-0813">Transport</keyword>
<dbReference type="InterPro" id="IPR020846">
    <property type="entry name" value="MFS_dom"/>
</dbReference>
<dbReference type="CDD" id="cd17485">
    <property type="entry name" value="MFS_MFSD3"/>
    <property type="match status" value="1"/>
</dbReference>
<dbReference type="SUPFAM" id="SSF56935">
    <property type="entry name" value="Porins"/>
    <property type="match status" value="1"/>
</dbReference>
<comment type="similarity">
    <text evidence="14">Belongs to the TonB-dependent receptor family.</text>
</comment>
<dbReference type="Gene3D" id="2.40.170.20">
    <property type="entry name" value="TonB-dependent receptor, beta-barrel domain"/>
    <property type="match status" value="1"/>
</dbReference>
<keyword evidence="9" id="KW-0408">Iron</keyword>
<dbReference type="RefSeq" id="WP_222427012.1">
    <property type="nucleotide sequence ID" value="NZ_LR213818.1"/>
</dbReference>
<proteinExistence type="inferred from homology"/>
<keyword evidence="11" id="KW-0798">TonB box</keyword>
<evidence type="ECO:0000259" key="16">
    <source>
        <dbReference type="PROSITE" id="PS50850"/>
    </source>
</evidence>
<dbReference type="AlphaFoldDB" id="A0A563W0V9"/>
<dbReference type="InterPro" id="IPR010105">
    <property type="entry name" value="TonB_sidphr_rcpt"/>
</dbReference>
<evidence type="ECO:0000256" key="14">
    <source>
        <dbReference type="PROSITE-ProRule" id="PRU01360"/>
    </source>
</evidence>
<evidence type="ECO:0000256" key="12">
    <source>
        <dbReference type="ARBA" id="ARBA00023136"/>
    </source>
</evidence>
<keyword evidence="12 14" id="KW-0472">Membrane</keyword>
<dbReference type="PROSITE" id="PS50850">
    <property type="entry name" value="MFS"/>
    <property type="match status" value="1"/>
</dbReference>
<keyword evidence="8 15" id="KW-1133">Transmembrane helix</keyword>
<keyword evidence="5" id="KW-0410">Iron transport</keyword>
<evidence type="ECO:0000256" key="10">
    <source>
        <dbReference type="ARBA" id="ARBA00023065"/>
    </source>
</evidence>
<keyword evidence="13 14" id="KW-0998">Cell outer membrane</keyword>
<evidence type="ECO:0000256" key="9">
    <source>
        <dbReference type="ARBA" id="ARBA00023004"/>
    </source>
</evidence>
<dbReference type="Pfam" id="PF00593">
    <property type="entry name" value="TonB_dep_Rec_b-barrel"/>
    <property type="match status" value="1"/>
</dbReference>
<dbReference type="GO" id="GO:0015344">
    <property type="term" value="F:siderophore uptake transmembrane transporter activity"/>
    <property type="evidence" value="ECO:0007669"/>
    <property type="project" value="TreeGrafter"/>
</dbReference>
<dbReference type="PROSITE" id="PS52016">
    <property type="entry name" value="TONB_DEPENDENT_REC_3"/>
    <property type="match status" value="1"/>
</dbReference>
<dbReference type="CDD" id="cd01347">
    <property type="entry name" value="ligand_gated_channel"/>
    <property type="match status" value="1"/>
</dbReference>
<feature type="transmembrane region" description="Helical" evidence="15">
    <location>
        <begin position="261"/>
        <end position="281"/>
    </location>
</feature>
<dbReference type="PANTHER" id="PTHR32552:SF68">
    <property type="entry name" value="FERRICHROME OUTER MEMBRANE TRANSPORTER_PHAGE RECEPTOR"/>
    <property type="match status" value="1"/>
</dbReference>
<dbReference type="SUPFAM" id="SSF103473">
    <property type="entry name" value="MFS general substrate transporter"/>
    <property type="match status" value="1"/>
</dbReference>
<evidence type="ECO:0000256" key="3">
    <source>
        <dbReference type="ARBA" id="ARBA00022448"/>
    </source>
</evidence>
<dbReference type="GO" id="GO:0009279">
    <property type="term" value="C:cell outer membrane"/>
    <property type="evidence" value="ECO:0007669"/>
    <property type="project" value="UniProtKB-SubCell"/>
</dbReference>
<dbReference type="PANTHER" id="PTHR32552">
    <property type="entry name" value="FERRICHROME IRON RECEPTOR-RELATED"/>
    <property type="match status" value="1"/>
</dbReference>
<name>A0A563W0V9_9CYAN</name>
<evidence type="ECO:0000256" key="7">
    <source>
        <dbReference type="ARBA" id="ARBA00022729"/>
    </source>
</evidence>
<accession>A0A563W0V9</accession>
<feature type="transmembrane region" description="Helical" evidence="15">
    <location>
        <begin position="57"/>
        <end position="77"/>
    </location>
</feature>
<keyword evidence="18" id="KW-1185">Reference proteome</keyword>
<dbReference type="InterPro" id="IPR011701">
    <property type="entry name" value="MFS"/>
</dbReference>
<evidence type="ECO:0000256" key="1">
    <source>
        <dbReference type="ARBA" id="ARBA00004571"/>
    </source>
</evidence>
<dbReference type="GO" id="GO:0038023">
    <property type="term" value="F:signaling receptor activity"/>
    <property type="evidence" value="ECO:0007669"/>
    <property type="project" value="InterPro"/>
</dbReference>
<comment type="subcellular location">
    <subcellularLocation>
        <location evidence="2">Cell membrane</location>
        <topology evidence="2">Multi-pass membrane protein</topology>
    </subcellularLocation>
    <subcellularLocation>
        <location evidence="1 14">Cell outer membrane</location>
        <topology evidence="1 14">Multi-pass membrane protein</topology>
    </subcellularLocation>
</comment>
<organism evidence="17 18">
    <name type="scientific">Hyella patelloides LEGE 07179</name>
    <dbReference type="NCBI Taxonomy" id="945734"/>
    <lineage>
        <taxon>Bacteria</taxon>
        <taxon>Bacillati</taxon>
        <taxon>Cyanobacteriota</taxon>
        <taxon>Cyanophyceae</taxon>
        <taxon>Pleurocapsales</taxon>
        <taxon>Hyellaceae</taxon>
        <taxon>Hyella</taxon>
    </lineage>
</organism>
<evidence type="ECO:0000256" key="11">
    <source>
        <dbReference type="ARBA" id="ARBA00023077"/>
    </source>
</evidence>
<dbReference type="InterPro" id="IPR036259">
    <property type="entry name" value="MFS_trans_sf"/>
</dbReference>
<evidence type="ECO:0000256" key="15">
    <source>
        <dbReference type="SAM" id="Phobius"/>
    </source>
</evidence>
<gene>
    <name evidence="17" type="ORF">H1P_590026</name>
</gene>
<evidence type="ECO:0000256" key="2">
    <source>
        <dbReference type="ARBA" id="ARBA00004651"/>
    </source>
</evidence>
<evidence type="ECO:0000256" key="6">
    <source>
        <dbReference type="ARBA" id="ARBA00022692"/>
    </source>
</evidence>
<evidence type="ECO:0000313" key="18">
    <source>
        <dbReference type="Proteomes" id="UP000320055"/>
    </source>
</evidence>
<feature type="transmembrane region" description="Helical" evidence="15">
    <location>
        <begin position="236"/>
        <end position="255"/>
    </location>
</feature>
<keyword evidence="6 14" id="KW-0812">Transmembrane</keyword>
<evidence type="ECO:0000313" key="17">
    <source>
        <dbReference type="EMBL" id="VEP17334.1"/>
    </source>
</evidence>
<protein>
    <recommendedName>
        <fullName evidence="16">Major facilitator superfamily (MFS) profile domain-containing protein</fullName>
    </recommendedName>
</protein>
<evidence type="ECO:0000256" key="5">
    <source>
        <dbReference type="ARBA" id="ARBA00022496"/>
    </source>
</evidence>
<feature type="transmembrane region" description="Helical" evidence="15">
    <location>
        <begin position="30"/>
        <end position="50"/>
    </location>
</feature>
<reference evidence="17 18" key="1">
    <citation type="submission" date="2019-01" db="EMBL/GenBank/DDBJ databases">
        <authorList>
            <person name="Brito A."/>
        </authorList>
    </citation>
    <scope>NUCLEOTIDE SEQUENCE [LARGE SCALE GENOMIC DNA]</scope>
    <source>
        <strain evidence="17">1</strain>
    </source>
</reference>
<feature type="domain" description="Major facilitator superfamily (MFS) profile" evidence="16">
    <location>
        <begin position="1"/>
        <end position="347"/>
    </location>
</feature>
<dbReference type="InterPro" id="IPR039426">
    <property type="entry name" value="TonB-dep_rcpt-like"/>
</dbReference>
<dbReference type="FunFam" id="2.40.170.20:FF:000005">
    <property type="entry name" value="TonB-dependent siderophore receptor"/>
    <property type="match status" value="1"/>
</dbReference>
<dbReference type="Pfam" id="PF07690">
    <property type="entry name" value="MFS_1"/>
    <property type="match status" value="1"/>
</dbReference>
<evidence type="ECO:0000256" key="13">
    <source>
        <dbReference type="ARBA" id="ARBA00023237"/>
    </source>
</evidence>
<dbReference type="GO" id="GO:0005886">
    <property type="term" value="C:plasma membrane"/>
    <property type="evidence" value="ECO:0007669"/>
    <property type="project" value="UniProtKB-SubCell"/>
</dbReference>
<dbReference type="NCBIfam" id="TIGR01783">
    <property type="entry name" value="TonB-siderophor"/>
    <property type="match status" value="1"/>
</dbReference>
<keyword evidence="7" id="KW-0732">Signal</keyword>